<dbReference type="KEGG" id="nah:F5544_12220"/>
<dbReference type="GO" id="GO:0016747">
    <property type="term" value="F:acyltransferase activity, transferring groups other than amino-acyl groups"/>
    <property type="evidence" value="ECO:0007669"/>
    <property type="project" value="InterPro"/>
</dbReference>
<dbReference type="InterPro" id="IPR000182">
    <property type="entry name" value="GNAT_dom"/>
</dbReference>
<evidence type="ECO:0000313" key="4">
    <source>
        <dbReference type="EMBL" id="QIS10335.1"/>
    </source>
</evidence>
<dbReference type="InterPro" id="IPR050832">
    <property type="entry name" value="Bact_Acetyltransf"/>
</dbReference>
<dbReference type="Pfam" id="PF00583">
    <property type="entry name" value="Acetyltransf_1"/>
    <property type="match status" value="1"/>
</dbReference>
<keyword evidence="5" id="KW-1185">Reference proteome</keyword>
<keyword evidence="1 4" id="KW-0808">Transferase</keyword>
<gene>
    <name evidence="4" type="ORF">F5544_12220</name>
</gene>
<dbReference type="PROSITE" id="PS51186">
    <property type="entry name" value="GNAT"/>
    <property type="match status" value="1"/>
</dbReference>
<name>A0A6G9YAP9_9NOCA</name>
<sequence length="139" mass="15130">MTTLRSATEADIPAVLGFWRTAAEDAHRPADSAAALGALLRRDPAALVLACDDSGIVGTVIAGWDGWRCHIYRLAVAPHRRRAGIGRLLVQAAEQRFREMGGIRADAMVLDDNTLAHSAWKANGYAPQSEWSRWVKPLS</sequence>
<dbReference type="CDD" id="cd04301">
    <property type="entry name" value="NAT_SF"/>
    <property type="match status" value="1"/>
</dbReference>
<protein>
    <submittedName>
        <fullName evidence="4">GNAT family N-acetyltransferase</fullName>
    </submittedName>
</protein>
<dbReference type="Gene3D" id="3.40.630.30">
    <property type="match status" value="1"/>
</dbReference>
<dbReference type="RefSeq" id="WP_167473328.1">
    <property type="nucleotide sequence ID" value="NZ_CP046172.1"/>
</dbReference>
<accession>A0A6G9YAP9</accession>
<evidence type="ECO:0000313" key="5">
    <source>
        <dbReference type="Proteomes" id="UP000503540"/>
    </source>
</evidence>
<evidence type="ECO:0000259" key="3">
    <source>
        <dbReference type="PROSITE" id="PS51186"/>
    </source>
</evidence>
<feature type="domain" description="N-acetyltransferase" evidence="3">
    <location>
        <begin position="2"/>
        <end position="139"/>
    </location>
</feature>
<dbReference type="EMBL" id="CP046172">
    <property type="protein sequence ID" value="QIS10335.1"/>
    <property type="molecule type" value="Genomic_DNA"/>
</dbReference>
<organism evidence="4 5">
    <name type="scientific">Nocardia arthritidis</name>
    <dbReference type="NCBI Taxonomy" id="228602"/>
    <lineage>
        <taxon>Bacteria</taxon>
        <taxon>Bacillati</taxon>
        <taxon>Actinomycetota</taxon>
        <taxon>Actinomycetes</taxon>
        <taxon>Mycobacteriales</taxon>
        <taxon>Nocardiaceae</taxon>
        <taxon>Nocardia</taxon>
    </lineage>
</organism>
<evidence type="ECO:0000256" key="1">
    <source>
        <dbReference type="ARBA" id="ARBA00022679"/>
    </source>
</evidence>
<dbReference type="InterPro" id="IPR016181">
    <property type="entry name" value="Acyl_CoA_acyltransferase"/>
</dbReference>
<proteinExistence type="predicted"/>
<keyword evidence="2" id="KW-0012">Acyltransferase</keyword>
<dbReference type="PANTHER" id="PTHR43877:SF2">
    <property type="entry name" value="AMINOALKYLPHOSPHONATE N-ACETYLTRANSFERASE-RELATED"/>
    <property type="match status" value="1"/>
</dbReference>
<reference evidence="4 5" key="1">
    <citation type="journal article" date="2019" name="ACS Chem. Biol.">
        <title>Identification and Mobilization of a Cryptic Antibiotic Biosynthesis Gene Locus from a Human-Pathogenic Nocardia Isolate.</title>
        <authorList>
            <person name="Herisse M."/>
            <person name="Ishida K."/>
            <person name="Porter J.L."/>
            <person name="Howden B."/>
            <person name="Hertweck C."/>
            <person name="Stinear T.P."/>
            <person name="Pidot S.J."/>
        </authorList>
    </citation>
    <scope>NUCLEOTIDE SEQUENCE [LARGE SCALE GENOMIC DNA]</scope>
    <source>
        <strain evidence="4 5">AUSMDU00012717</strain>
    </source>
</reference>
<dbReference type="AlphaFoldDB" id="A0A6G9YAP9"/>
<dbReference type="PANTHER" id="PTHR43877">
    <property type="entry name" value="AMINOALKYLPHOSPHONATE N-ACETYLTRANSFERASE-RELATED-RELATED"/>
    <property type="match status" value="1"/>
</dbReference>
<dbReference type="SUPFAM" id="SSF55729">
    <property type="entry name" value="Acyl-CoA N-acyltransferases (Nat)"/>
    <property type="match status" value="1"/>
</dbReference>
<evidence type="ECO:0000256" key="2">
    <source>
        <dbReference type="ARBA" id="ARBA00023315"/>
    </source>
</evidence>
<dbReference type="Proteomes" id="UP000503540">
    <property type="component" value="Chromosome"/>
</dbReference>